<proteinExistence type="predicted"/>
<evidence type="ECO:0000259" key="3">
    <source>
        <dbReference type="Pfam" id="PF16041"/>
    </source>
</evidence>
<accession>A0A336LUL7</accession>
<feature type="domain" description="E3 ubiquitin-protein ligase APD1-4 middle" evidence="3">
    <location>
        <begin position="206"/>
        <end position="308"/>
    </location>
</feature>
<gene>
    <name evidence="5" type="primary">CSON012571</name>
</gene>
<dbReference type="InterPro" id="IPR032008">
    <property type="entry name" value="APD1-4_N"/>
</dbReference>
<protein>
    <submittedName>
        <fullName evidence="5">CSON012571 protein</fullName>
    </submittedName>
</protein>
<evidence type="ECO:0000256" key="1">
    <source>
        <dbReference type="SAM" id="Phobius"/>
    </source>
</evidence>
<dbReference type="PANTHER" id="PTHR39077:SF2">
    <property type="entry name" value="E3 UBIQUITIN-PROTEIN LIGASE APD1-4 MIDDLE DOMAIN-CONTAINING PROTEIN"/>
    <property type="match status" value="1"/>
</dbReference>
<feature type="transmembrane region" description="Helical" evidence="1">
    <location>
        <begin position="7"/>
        <end position="30"/>
    </location>
</feature>
<evidence type="ECO:0000259" key="2">
    <source>
        <dbReference type="Pfam" id="PF16040"/>
    </source>
</evidence>
<keyword evidence="1" id="KW-1133">Transmembrane helix</keyword>
<keyword evidence="1" id="KW-0812">Transmembrane</keyword>
<reference evidence="5" key="2">
    <citation type="submission" date="2018-07" db="EMBL/GenBank/DDBJ databases">
        <authorList>
            <person name="Quirk P.G."/>
            <person name="Krulwich T.A."/>
        </authorList>
    </citation>
    <scope>NUCLEOTIDE SEQUENCE</scope>
</reference>
<dbReference type="AlphaFoldDB" id="A0A336LUL7"/>
<dbReference type="EMBL" id="UFQS01000005">
    <property type="protein sequence ID" value="SSW96961.1"/>
    <property type="molecule type" value="Genomic_DNA"/>
</dbReference>
<organism evidence="5">
    <name type="scientific">Culicoides sonorensis</name>
    <name type="common">Biting midge</name>
    <dbReference type="NCBI Taxonomy" id="179676"/>
    <lineage>
        <taxon>Eukaryota</taxon>
        <taxon>Metazoa</taxon>
        <taxon>Ecdysozoa</taxon>
        <taxon>Arthropoda</taxon>
        <taxon>Hexapoda</taxon>
        <taxon>Insecta</taxon>
        <taxon>Pterygota</taxon>
        <taxon>Neoptera</taxon>
        <taxon>Endopterygota</taxon>
        <taxon>Diptera</taxon>
        <taxon>Nematocera</taxon>
        <taxon>Chironomoidea</taxon>
        <taxon>Ceratopogonidae</taxon>
        <taxon>Ceratopogoninae</taxon>
        <taxon>Culicoides</taxon>
        <taxon>Monoculicoides</taxon>
    </lineage>
</organism>
<dbReference type="InterPro" id="IPR032010">
    <property type="entry name" value="APD1-4_M"/>
</dbReference>
<reference evidence="4" key="1">
    <citation type="submission" date="2018-04" db="EMBL/GenBank/DDBJ databases">
        <authorList>
            <person name="Go L.Y."/>
            <person name="Mitchell J.A."/>
        </authorList>
    </citation>
    <scope>NUCLEOTIDE SEQUENCE</scope>
    <source>
        <tissue evidence="4">Whole organism</tissue>
    </source>
</reference>
<dbReference type="OMA" id="INRTECK"/>
<name>A0A336LUL7_CULSO</name>
<evidence type="ECO:0000313" key="5">
    <source>
        <dbReference type="EMBL" id="SSX17348.1"/>
    </source>
</evidence>
<feature type="domain" description="E3 ubiquitin-protein ligase APD1-4 N-terminal" evidence="2">
    <location>
        <begin position="68"/>
        <end position="132"/>
    </location>
</feature>
<sequence length="328" mass="37736">MADKKNLIIIISIFAFILLTILIILPFYLWHIESTSKHLTLTESDIIEVKQGISSILCRERHLKMNGNNSFNAFQVKKTSDTLSPRKLIHINESMKFPGDKFEYKGFFLLNGATIDLRICTRQEGTRLLVVKDGRRLSECEILNNNEKALFDGLTELSMLVDELTDLEESLLTCYDNKILLSQYFPPSKDCHNTSSVIKISLISAPSDGYYYYIFYSENDSPNDINVNFDIYQPTYEYANISKSVSCINRTECKFPVTMFANDKVIVEIPIREGIRNGTNDQMEMLSICVPRTSVYYIIIILGLITFIIWISTCSYIFFLKKMSFIPL</sequence>
<evidence type="ECO:0000313" key="4">
    <source>
        <dbReference type="EMBL" id="SSW96961.1"/>
    </source>
</evidence>
<dbReference type="PANTHER" id="PTHR39077">
    <property type="entry name" value="DUF4793 DOMAIN-CONTAINING PROTEIN"/>
    <property type="match status" value="1"/>
</dbReference>
<feature type="transmembrane region" description="Helical" evidence="1">
    <location>
        <begin position="295"/>
        <end position="319"/>
    </location>
</feature>
<dbReference type="Pfam" id="PF16041">
    <property type="entry name" value="APD1-4_M"/>
    <property type="match status" value="1"/>
</dbReference>
<dbReference type="EMBL" id="UFQT01000005">
    <property type="protein sequence ID" value="SSX17348.1"/>
    <property type="molecule type" value="Genomic_DNA"/>
</dbReference>
<dbReference type="Pfam" id="PF16040">
    <property type="entry name" value="APD1-4_N"/>
    <property type="match status" value="1"/>
</dbReference>
<keyword evidence="1" id="KW-0472">Membrane</keyword>
<dbReference type="VEuPathDB" id="VectorBase:CSON012571"/>